<dbReference type="SUPFAM" id="SSF48317">
    <property type="entry name" value="Acid phosphatase/Vanadium-dependent haloperoxidase"/>
    <property type="match status" value="1"/>
</dbReference>
<feature type="transmembrane region" description="Helical" evidence="1">
    <location>
        <begin position="229"/>
        <end position="252"/>
    </location>
</feature>
<gene>
    <name evidence="3" type="ORF">EXU48_12730</name>
</gene>
<feature type="transmembrane region" description="Helical" evidence="1">
    <location>
        <begin position="165"/>
        <end position="185"/>
    </location>
</feature>
<keyword evidence="1" id="KW-0812">Transmembrane</keyword>
<sequence length="298" mass="30355">MSAVTTAPPPAPLAERGRRGLTAPLTAALVSAAVLLGTWWFFVTTRLGQLIDDAALTGADFGRITLSQVMQPILDVVSVPFVAGAVLAAVVIAVVQRRWSIAGAAALLLVGANVTTQVLKVSLDRPDLGVTLALSNSLPSGHTTVAASVAATALLIAPHRWRGPVAIGGAAYAAATGLATMVGGWHRPSDVVAAFAVAAFWYFIIEAARSVRRRSLPRGYRGAPPANALTLLSAVAAATGLVGVGIGVFTALNVPVETRGGEVLAYVGSCFSVIAASSVATLAMLAMRPHHRAESAGS</sequence>
<evidence type="ECO:0000313" key="3">
    <source>
        <dbReference type="EMBL" id="TDE94284.1"/>
    </source>
</evidence>
<dbReference type="Gene3D" id="1.20.144.10">
    <property type="entry name" value="Phosphatidic acid phosphatase type 2/haloperoxidase"/>
    <property type="match status" value="1"/>
</dbReference>
<feature type="domain" description="Phosphatidic acid phosphatase type 2/haloperoxidase" evidence="2">
    <location>
        <begin position="101"/>
        <end position="206"/>
    </location>
</feature>
<keyword evidence="4" id="KW-1185">Reference proteome</keyword>
<keyword evidence="1" id="KW-0472">Membrane</keyword>
<feature type="transmembrane region" description="Helical" evidence="1">
    <location>
        <begin position="191"/>
        <end position="208"/>
    </location>
</feature>
<dbReference type="Proteomes" id="UP000504882">
    <property type="component" value="Unassembled WGS sequence"/>
</dbReference>
<feature type="transmembrane region" description="Helical" evidence="1">
    <location>
        <begin position="73"/>
        <end position="94"/>
    </location>
</feature>
<evidence type="ECO:0000256" key="1">
    <source>
        <dbReference type="SAM" id="Phobius"/>
    </source>
</evidence>
<dbReference type="EMBL" id="SMNA01000005">
    <property type="protein sequence ID" value="TDE94284.1"/>
    <property type="molecule type" value="Genomic_DNA"/>
</dbReference>
<proteinExistence type="predicted"/>
<reference evidence="3 4" key="1">
    <citation type="submission" date="2019-03" db="EMBL/GenBank/DDBJ databases">
        <title>Genomic features of bacteria from cold environments.</title>
        <authorList>
            <person name="Shen L."/>
        </authorList>
    </citation>
    <scope>NUCLEOTIDE SEQUENCE [LARGE SCALE GENOMIC DNA]</scope>
    <source>
        <strain evidence="4">T3246-1</strain>
    </source>
</reference>
<dbReference type="SMART" id="SM00014">
    <property type="entry name" value="acidPPc"/>
    <property type="match status" value="1"/>
</dbReference>
<dbReference type="InterPro" id="IPR036938">
    <property type="entry name" value="PAP2/HPO_sf"/>
</dbReference>
<feature type="transmembrane region" description="Helical" evidence="1">
    <location>
        <begin position="139"/>
        <end position="158"/>
    </location>
</feature>
<evidence type="ECO:0000313" key="4">
    <source>
        <dbReference type="Proteomes" id="UP000504882"/>
    </source>
</evidence>
<protein>
    <submittedName>
        <fullName evidence="3">Phosphatase PAP2 family protein</fullName>
    </submittedName>
</protein>
<name>A0ABY2E3S3_9MICO</name>
<comment type="caution">
    <text evidence="3">The sequence shown here is derived from an EMBL/GenBank/DDBJ whole genome shotgun (WGS) entry which is preliminary data.</text>
</comment>
<dbReference type="InterPro" id="IPR000326">
    <property type="entry name" value="PAP2/HPO"/>
</dbReference>
<evidence type="ECO:0000259" key="2">
    <source>
        <dbReference type="SMART" id="SM00014"/>
    </source>
</evidence>
<feature type="transmembrane region" description="Helical" evidence="1">
    <location>
        <begin position="21"/>
        <end position="42"/>
    </location>
</feature>
<accession>A0ABY2E3S3</accession>
<feature type="transmembrane region" description="Helical" evidence="1">
    <location>
        <begin position="264"/>
        <end position="285"/>
    </location>
</feature>
<keyword evidence="1" id="KW-1133">Transmembrane helix</keyword>
<organism evidence="3 4">
    <name type="scientific">Occultella glacieicola</name>
    <dbReference type="NCBI Taxonomy" id="2518684"/>
    <lineage>
        <taxon>Bacteria</taxon>
        <taxon>Bacillati</taxon>
        <taxon>Actinomycetota</taxon>
        <taxon>Actinomycetes</taxon>
        <taxon>Micrococcales</taxon>
        <taxon>Ruaniaceae</taxon>
        <taxon>Occultella</taxon>
    </lineage>
</organism>
<dbReference type="Pfam" id="PF01569">
    <property type="entry name" value="PAP2"/>
    <property type="match status" value="1"/>
</dbReference>
<feature type="transmembrane region" description="Helical" evidence="1">
    <location>
        <begin position="101"/>
        <end position="119"/>
    </location>
</feature>